<organism evidence="2 3">
    <name type="scientific">Rhodocytophaga rosea</name>
    <dbReference type="NCBI Taxonomy" id="2704465"/>
    <lineage>
        <taxon>Bacteria</taxon>
        <taxon>Pseudomonadati</taxon>
        <taxon>Bacteroidota</taxon>
        <taxon>Cytophagia</taxon>
        <taxon>Cytophagales</taxon>
        <taxon>Rhodocytophagaceae</taxon>
        <taxon>Rhodocytophaga</taxon>
    </lineage>
</organism>
<evidence type="ECO:0000313" key="3">
    <source>
        <dbReference type="Proteomes" id="UP000480178"/>
    </source>
</evidence>
<keyword evidence="1" id="KW-0732">Signal</keyword>
<protein>
    <submittedName>
        <fullName evidence="2">Uncharacterized protein</fullName>
    </submittedName>
</protein>
<dbReference type="Proteomes" id="UP000480178">
    <property type="component" value="Chromosome"/>
</dbReference>
<feature type="signal peptide" evidence="1">
    <location>
        <begin position="1"/>
        <end position="23"/>
    </location>
</feature>
<dbReference type="AlphaFoldDB" id="A0A6C0GLI2"/>
<accession>A0A6C0GLI2</accession>
<proteinExistence type="predicted"/>
<evidence type="ECO:0000256" key="1">
    <source>
        <dbReference type="SAM" id="SignalP"/>
    </source>
</evidence>
<reference evidence="2 3" key="1">
    <citation type="submission" date="2020-01" db="EMBL/GenBank/DDBJ databases">
        <authorList>
            <person name="Kim M.K."/>
        </authorList>
    </citation>
    <scope>NUCLEOTIDE SEQUENCE [LARGE SCALE GENOMIC DNA]</scope>
    <source>
        <strain evidence="2 3">172606-1</strain>
    </source>
</reference>
<keyword evidence="3" id="KW-1185">Reference proteome</keyword>
<dbReference type="KEGG" id="rhoz:GXP67_20150"/>
<feature type="chain" id="PRO_5025579418" evidence="1">
    <location>
        <begin position="24"/>
        <end position="221"/>
    </location>
</feature>
<dbReference type="EMBL" id="CP048222">
    <property type="protein sequence ID" value="QHT68797.1"/>
    <property type="molecule type" value="Genomic_DNA"/>
</dbReference>
<evidence type="ECO:0000313" key="2">
    <source>
        <dbReference type="EMBL" id="QHT68797.1"/>
    </source>
</evidence>
<name>A0A6C0GLI2_9BACT</name>
<dbReference type="RefSeq" id="WP_162444802.1">
    <property type="nucleotide sequence ID" value="NZ_CP048222.1"/>
</dbReference>
<gene>
    <name evidence="2" type="ORF">GXP67_20150</name>
</gene>
<sequence length="221" mass="24146">MKRTLFFLFILLLAITWSCQTESDFSSSPPQPEFSSTQEVSSRSQQTISSQMLNNVAVDVINLNFGQEFYPITLTQIKGVSQQQFTQWLQSSAIASAHQGLLPVLANTATEYIIISNVTVRATGKQTTVAMIGVPSQLTGQYAEAIILEEKSNIPASMQLKICIWKKCTPYAKCVTRIRPFPANVACPTDQCNVNNPCVMYAVPPGTTIGLASLRSAIAAF</sequence>